<dbReference type="EMBL" id="WNKU01000053">
    <property type="protein sequence ID" value="MTV50994.1"/>
    <property type="molecule type" value="Genomic_DNA"/>
</dbReference>
<evidence type="ECO:0000259" key="1">
    <source>
        <dbReference type="SMART" id="SM00897"/>
    </source>
</evidence>
<evidence type="ECO:0000259" key="2">
    <source>
        <dbReference type="SMART" id="SM01204"/>
    </source>
</evidence>
<gene>
    <name evidence="3" type="ORF">GJ688_18930</name>
</gene>
<accession>A0A6I3SPM6</accession>
<dbReference type="SMART" id="SM00897">
    <property type="entry name" value="FIST"/>
    <property type="match status" value="1"/>
</dbReference>
<evidence type="ECO:0000313" key="4">
    <source>
        <dbReference type="Proteomes" id="UP000430670"/>
    </source>
</evidence>
<dbReference type="PANTHER" id="PTHR40252">
    <property type="entry name" value="BLR0328 PROTEIN"/>
    <property type="match status" value="1"/>
</dbReference>
<dbReference type="InterPro" id="IPR013702">
    <property type="entry name" value="FIST_domain_N"/>
</dbReference>
<protein>
    <submittedName>
        <fullName evidence="3">FIST domain-containing protein</fullName>
    </submittedName>
</protein>
<dbReference type="AlphaFoldDB" id="A0A6I3SPM6"/>
<dbReference type="InterPro" id="IPR019494">
    <property type="entry name" value="FIST_C"/>
</dbReference>
<dbReference type="RefSeq" id="WP_155478076.1">
    <property type="nucleotide sequence ID" value="NZ_WNKU01000053.1"/>
</dbReference>
<organism evidence="3 4">
    <name type="scientific">Heliobacterium mobile</name>
    <name type="common">Heliobacillus mobilis</name>
    <dbReference type="NCBI Taxonomy" id="28064"/>
    <lineage>
        <taxon>Bacteria</taxon>
        <taxon>Bacillati</taxon>
        <taxon>Bacillota</taxon>
        <taxon>Clostridia</taxon>
        <taxon>Eubacteriales</taxon>
        <taxon>Heliobacteriaceae</taxon>
        <taxon>Heliobacterium</taxon>
    </lineage>
</organism>
<reference evidence="3 4" key="1">
    <citation type="submission" date="2019-11" db="EMBL/GenBank/DDBJ databases">
        <title>Whole-genome sequence of a the green, strictly anaerobic photosynthetic bacterium Heliobacillus mobilis DSM 6151.</title>
        <authorList>
            <person name="Kyndt J.A."/>
            <person name="Meyer T.E."/>
        </authorList>
    </citation>
    <scope>NUCLEOTIDE SEQUENCE [LARGE SCALE GENOMIC DNA]</scope>
    <source>
        <strain evidence="3 4">DSM 6151</strain>
    </source>
</reference>
<sequence length="361" mass="40820">MYKRTFRELTDYIGQLELSPSEQLMILTADKSSHHVPELINLMNSKNIRFFGGVYAALLSENKMEREGFIVQKYEPLYCSIVLPYLMRFNLDPKDLENTTALVLVDGLSSKYKDLTDTVYNKVGKTVTYIGGGAGHYDLQHRPCIYDHKGMYKDVLYICIVKGALELAVEHGWRKMDGPFTITQSNGNTLAEIDHQNAFEVYKDIIEQEENLRIGKEDFFSFAKDHPFGIQKKGQFEIVVRDPIGVNDNDEIVCVADIPKGSQVYVLKGNANTLLASSVQIADYCAKRAPAKYRPLLFDCISRAMFLEDRFDTELSNIQAHLKYPVEGALSIGEIASRKNGEIIIHNKSTILGLLPLEENC</sequence>
<dbReference type="PANTHER" id="PTHR40252:SF2">
    <property type="entry name" value="BLR0328 PROTEIN"/>
    <property type="match status" value="1"/>
</dbReference>
<dbReference type="Pfam" id="PF10442">
    <property type="entry name" value="FIST_C"/>
    <property type="match status" value="1"/>
</dbReference>
<comment type="caution">
    <text evidence="3">The sequence shown here is derived from an EMBL/GenBank/DDBJ whole genome shotgun (WGS) entry which is preliminary data.</text>
</comment>
<dbReference type="SMART" id="SM01204">
    <property type="entry name" value="FIST_C"/>
    <property type="match status" value="1"/>
</dbReference>
<dbReference type="Proteomes" id="UP000430670">
    <property type="component" value="Unassembled WGS sequence"/>
</dbReference>
<dbReference type="Pfam" id="PF08495">
    <property type="entry name" value="FIST"/>
    <property type="match status" value="1"/>
</dbReference>
<evidence type="ECO:0000313" key="3">
    <source>
        <dbReference type="EMBL" id="MTV50994.1"/>
    </source>
</evidence>
<keyword evidence="4" id="KW-1185">Reference proteome</keyword>
<proteinExistence type="predicted"/>
<feature type="domain" description="FIST C-domain" evidence="2">
    <location>
        <begin position="198"/>
        <end position="338"/>
    </location>
</feature>
<feature type="domain" description="FIST" evidence="1">
    <location>
        <begin position="21"/>
        <end position="197"/>
    </location>
</feature>
<dbReference type="OrthoDB" id="378730at2"/>
<name>A0A6I3SPM6_HELMO</name>